<evidence type="ECO:0000256" key="7">
    <source>
        <dbReference type="SAM" id="Phobius"/>
    </source>
</evidence>
<dbReference type="EMBL" id="JBHMDG010000008">
    <property type="protein sequence ID" value="MFB9312659.1"/>
    <property type="molecule type" value="Genomic_DNA"/>
</dbReference>
<dbReference type="InterPro" id="IPR051791">
    <property type="entry name" value="Pra-immunoreactive"/>
</dbReference>
<sequence length="191" mass="20164">MSDYPPPPPSQGGYGAPPPPLGQPRPGELMDRFLARLIDGVLLGIVYVILFAIFVAILVSDRTYNFESGDYEGGSRFLFGIVFGVVAGALSLGYYAFMESSRGATIGKQVMKLKVVGPDGVSNPTMEQAVKRNIFTAAPIGYIVPIVGPAIAGLAALVGEILIAVGINNDPVRRQAWHDTFAGGTQVLKIG</sequence>
<keyword evidence="3 7" id="KW-0812">Transmembrane</keyword>
<feature type="region of interest" description="Disordered" evidence="6">
    <location>
        <begin position="1"/>
        <end position="21"/>
    </location>
</feature>
<evidence type="ECO:0000256" key="3">
    <source>
        <dbReference type="ARBA" id="ARBA00022692"/>
    </source>
</evidence>
<dbReference type="PANTHER" id="PTHR36115">
    <property type="entry name" value="PROLINE-RICH ANTIGEN HOMOLOG-RELATED"/>
    <property type="match status" value="1"/>
</dbReference>
<evidence type="ECO:0000256" key="2">
    <source>
        <dbReference type="ARBA" id="ARBA00022475"/>
    </source>
</evidence>
<protein>
    <submittedName>
        <fullName evidence="9">RDD family protein</fullName>
    </submittedName>
</protein>
<evidence type="ECO:0000313" key="10">
    <source>
        <dbReference type="Proteomes" id="UP001589750"/>
    </source>
</evidence>
<organism evidence="9 10">
    <name type="scientific">Nocardioides plantarum</name>
    <dbReference type="NCBI Taxonomy" id="29299"/>
    <lineage>
        <taxon>Bacteria</taxon>
        <taxon>Bacillati</taxon>
        <taxon>Actinomycetota</taxon>
        <taxon>Actinomycetes</taxon>
        <taxon>Propionibacteriales</taxon>
        <taxon>Nocardioidaceae</taxon>
        <taxon>Nocardioides</taxon>
    </lineage>
</organism>
<dbReference type="RefSeq" id="WP_211350758.1">
    <property type="nucleotide sequence ID" value="NZ_JBHMDG010000008.1"/>
</dbReference>
<feature type="domain" description="RDD" evidence="8">
    <location>
        <begin position="28"/>
        <end position="183"/>
    </location>
</feature>
<accession>A0ABV5K7E3</accession>
<evidence type="ECO:0000259" key="8">
    <source>
        <dbReference type="Pfam" id="PF06271"/>
    </source>
</evidence>
<gene>
    <name evidence="9" type="ORF">ACFFRI_06345</name>
</gene>
<keyword evidence="5 7" id="KW-0472">Membrane</keyword>
<dbReference type="Pfam" id="PF06271">
    <property type="entry name" value="RDD"/>
    <property type="match status" value="1"/>
</dbReference>
<evidence type="ECO:0000256" key="6">
    <source>
        <dbReference type="SAM" id="MobiDB-lite"/>
    </source>
</evidence>
<keyword evidence="4 7" id="KW-1133">Transmembrane helix</keyword>
<feature type="transmembrane region" description="Helical" evidence="7">
    <location>
        <begin position="77"/>
        <end position="97"/>
    </location>
</feature>
<dbReference type="PANTHER" id="PTHR36115:SF4">
    <property type="entry name" value="MEMBRANE PROTEIN"/>
    <property type="match status" value="1"/>
</dbReference>
<evidence type="ECO:0000256" key="1">
    <source>
        <dbReference type="ARBA" id="ARBA00004651"/>
    </source>
</evidence>
<comment type="subcellular location">
    <subcellularLocation>
        <location evidence="1">Cell membrane</location>
        <topology evidence="1">Multi-pass membrane protein</topology>
    </subcellularLocation>
</comment>
<proteinExistence type="predicted"/>
<name>A0ABV5K7E3_9ACTN</name>
<evidence type="ECO:0000313" key="9">
    <source>
        <dbReference type="EMBL" id="MFB9312659.1"/>
    </source>
</evidence>
<feature type="transmembrane region" description="Helical" evidence="7">
    <location>
        <begin position="33"/>
        <end position="57"/>
    </location>
</feature>
<feature type="transmembrane region" description="Helical" evidence="7">
    <location>
        <begin position="140"/>
        <end position="167"/>
    </location>
</feature>
<reference evidence="9 10" key="1">
    <citation type="submission" date="2024-09" db="EMBL/GenBank/DDBJ databases">
        <authorList>
            <person name="Sun Q."/>
            <person name="Mori K."/>
        </authorList>
    </citation>
    <scope>NUCLEOTIDE SEQUENCE [LARGE SCALE GENOMIC DNA]</scope>
    <source>
        <strain evidence="9 10">JCM 9626</strain>
    </source>
</reference>
<dbReference type="InterPro" id="IPR010432">
    <property type="entry name" value="RDD"/>
</dbReference>
<evidence type="ECO:0000256" key="4">
    <source>
        <dbReference type="ARBA" id="ARBA00022989"/>
    </source>
</evidence>
<keyword evidence="10" id="KW-1185">Reference proteome</keyword>
<evidence type="ECO:0000256" key="5">
    <source>
        <dbReference type="ARBA" id="ARBA00023136"/>
    </source>
</evidence>
<dbReference type="Proteomes" id="UP001589750">
    <property type="component" value="Unassembled WGS sequence"/>
</dbReference>
<keyword evidence="2" id="KW-1003">Cell membrane</keyword>
<comment type="caution">
    <text evidence="9">The sequence shown here is derived from an EMBL/GenBank/DDBJ whole genome shotgun (WGS) entry which is preliminary data.</text>
</comment>